<dbReference type="eggNOG" id="KOG1870">
    <property type="taxonomic scope" value="Eukaryota"/>
</dbReference>
<keyword evidence="3 5" id="KW-0479">Metal-binding</keyword>
<dbReference type="Gene3D" id="3.30.40.10">
    <property type="entry name" value="Zinc/RING finger domain, C3HC4 (zinc finger)"/>
    <property type="match status" value="1"/>
</dbReference>
<dbReference type="PROSITE" id="PS00972">
    <property type="entry name" value="USP_1"/>
    <property type="match status" value="1"/>
</dbReference>
<dbReference type="GO" id="GO:0008270">
    <property type="term" value="F:zinc ion binding"/>
    <property type="evidence" value="ECO:0007669"/>
    <property type="project" value="UniProtKB-KW"/>
</dbReference>
<evidence type="ECO:0000259" key="6">
    <source>
        <dbReference type="PROSITE" id="PS50089"/>
    </source>
</evidence>
<dbReference type="InParanoid" id="E0VE65"/>
<dbReference type="EnsemblMetazoa" id="PHUM128640-RA">
    <property type="protein sequence ID" value="PHUM128640-PA"/>
    <property type="gene ID" value="PHUM128640"/>
</dbReference>
<dbReference type="CDD" id="cd02674">
    <property type="entry name" value="Peptidase_C19R"/>
    <property type="match status" value="1"/>
</dbReference>
<dbReference type="HOGENOM" id="CLU_296704_0_0_1"/>
<reference evidence="8" key="1">
    <citation type="submission" date="2007-04" db="EMBL/GenBank/DDBJ databases">
        <title>Annotation of Pediculus humanus corporis strain USDA.</title>
        <authorList>
            <person name="Kirkness E."/>
            <person name="Hannick L."/>
            <person name="Hass B."/>
            <person name="Bruggner R."/>
            <person name="Lawson D."/>
            <person name="Bidwell S."/>
            <person name="Joardar V."/>
            <person name="Caler E."/>
            <person name="Walenz B."/>
            <person name="Inman J."/>
            <person name="Schobel S."/>
            <person name="Galinsky K."/>
            <person name="Amedeo P."/>
            <person name="Strausberg R."/>
        </authorList>
    </citation>
    <scope>NUCLEOTIDE SEQUENCE</scope>
    <source>
        <strain evidence="8">USDA</strain>
    </source>
</reference>
<evidence type="ECO:0000259" key="7">
    <source>
        <dbReference type="PROSITE" id="PS50235"/>
    </source>
</evidence>
<feature type="domain" description="USP" evidence="7">
    <location>
        <begin position="37"/>
        <end position="778"/>
    </location>
</feature>
<dbReference type="VEuPathDB" id="VectorBase:PHUM128640"/>
<keyword evidence="10" id="KW-1185">Reference proteome</keyword>
<dbReference type="GO" id="GO:0004843">
    <property type="term" value="F:cysteine-type deubiquitinase activity"/>
    <property type="evidence" value="ECO:0007669"/>
    <property type="project" value="UniProtKB-EC"/>
</dbReference>
<dbReference type="InterPro" id="IPR028889">
    <property type="entry name" value="USP"/>
</dbReference>
<dbReference type="InterPro" id="IPR001394">
    <property type="entry name" value="Peptidase_C19_UCH"/>
</dbReference>
<dbReference type="EC" id="3.4.19.12" evidence="2"/>
<organism>
    <name type="scientific">Pediculus humanus subsp. corporis</name>
    <name type="common">Body louse</name>
    <dbReference type="NCBI Taxonomy" id="121224"/>
    <lineage>
        <taxon>Eukaryota</taxon>
        <taxon>Metazoa</taxon>
        <taxon>Ecdysozoa</taxon>
        <taxon>Arthropoda</taxon>
        <taxon>Hexapoda</taxon>
        <taxon>Insecta</taxon>
        <taxon>Pterygota</taxon>
        <taxon>Neoptera</taxon>
        <taxon>Paraneoptera</taxon>
        <taxon>Psocodea</taxon>
        <taxon>Troctomorpha</taxon>
        <taxon>Phthiraptera</taxon>
        <taxon>Anoplura</taxon>
        <taxon>Pediculidae</taxon>
        <taxon>Pediculus</taxon>
    </lineage>
</organism>
<evidence type="ECO:0000313" key="9">
    <source>
        <dbReference type="EnsemblMetazoa" id="PHUM128640-PA"/>
    </source>
</evidence>
<dbReference type="RefSeq" id="XP_002424409.1">
    <property type="nucleotide sequence ID" value="XM_002424364.1"/>
</dbReference>
<dbReference type="OMA" id="KHVSVTY"/>
<comment type="catalytic activity">
    <reaction evidence="1">
        <text>Thiol-dependent hydrolysis of ester, thioester, amide, peptide and isopeptide bonds formed by the C-terminal Gly of ubiquitin (a 76-residue protein attached to proteins as an intracellular targeting signal).</text>
        <dbReference type="EC" id="3.4.19.12"/>
    </reaction>
</comment>
<dbReference type="STRING" id="121224.E0VE65"/>
<dbReference type="InterPro" id="IPR001841">
    <property type="entry name" value="Znf_RING"/>
</dbReference>
<dbReference type="Gene3D" id="3.90.70.10">
    <property type="entry name" value="Cysteine proteinases"/>
    <property type="match status" value="2"/>
</dbReference>
<proteinExistence type="predicted"/>
<sequence length="845" mass="95311">MHVPPTSDSPNFNADLEYLFSGDQNGDVLNSSSPGVCGLCNLGNTCFMNSGLQCLLNTPTMVQFFMKQVSEDTANPDSLATHFMNLFQKVWSGKYSKVKPTDFHQALGSHHSQFKDYRQHDCQEFLALVLGSLHELLNTASSATSMNSPINMDDDLEADKQWEKHLGHNQSVIVDSFQGQFKSTVVCSECRYVSSTYEPFMYLSVPLPHAMEQQICVTFVPANSNPPTKFLLTLNKQDKIIKIKEHLRKLMKVNVTMSLELAEVLHHHIARILDENLYIRYLGTSDPYRSIYAFEIPDDVNATVSSSLSKGDSASLHRSEPLDLTPEQYPVSHALELGSKTVKLNNVETRKMIKQSESDTTKSNISSTINNNLKEESDLLSSNGRTSIESSPFIGPVFYGPHLEDQGGGDAWVTEKCRPVDLTSSDKDDWKSCAICLEEVEKGLKNHKGCSCFLCDSCIERSVKHYNEGEENGLMKCPVCNDLVDPEKAFELVDGNVDFKSSVRMLKIPVLFRLDIEGDGGSSSSEKCQKLFGHPHLIKVPNRLKGSELYEIVGKLIPYSNFYSIAFVDGQGYHCSRCMYTARCKGCKVSEDAEINLQTGDNLAVLFTSLVVEIPAIEHHSLKEFRSQEQLSIYDCLDAFSESETLDEHNPWYCPTCQRNQCATKTLSVWRYPDFLIVYLKRFVFHEYTSVKLDDKVSFPLTGLNLVPPSRIQQGTIRPYNLYACVNHFGGASAGHYTAYAKNPQSGDWHLFNDETVTAQKPQEDDFCNAYVLFYQKQGTTLSNLSAFVREKCYLMAPQTLQILSSLKIHSSEVKIQKINSLLRKYFLRLRSRDPSIQYSSYYRV</sequence>
<feature type="domain" description="RING-type" evidence="6">
    <location>
        <begin position="433"/>
        <end position="481"/>
    </location>
</feature>
<dbReference type="GO" id="GO:0016579">
    <property type="term" value="P:protein deubiquitination"/>
    <property type="evidence" value="ECO:0007669"/>
    <property type="project" value="InterPro"/>
</dbReference>
<dbReference type="GeneID" id="8233974"/>
<dbReference type="KEGG" id="phu:Phum_PHUM128640"/>
<gene>
    <name evidence="9" type="primary">8233974</name>
    <name evidence="8" type="ORF">Phum_PHUM128640</name>
</gene>
<evidence type="ECO:0000313" key="8">
    <source>
        <dbReference type="EMBL" id="EEB11671.1"/>
    </source>
</evidence>
<dbReference type="AlphaFoldDB" id="E0VE65"/>
<name>E0VE65_PEDHC</name>
<dbReference type="PROSITE" id="PS50089">
    <property type="entry name" value="ZF_RING_2"/>
    <property type="match status" value="1"/>
</dbReference>
<reference evidence="8" key="2">
    <citation type="submission" date="2007-04" db="EMBL/GenBank/DDBJ databases">
        <title>The genome of the human body louse.</title>
        <authorList>
            <consortium name="The Human Body Louse Genome Consortium"/>
            <person name="Kirkness E."/>
            <person name="Walenz B."/>
            <person name="Hass B."/>
            <person name="Bruggner R."/>
            <person name="Strausberg R."/>
        </authorList>
    </citation>
    <scope>NUCLEOTIDE SEQUENCE</scope>
    <source>
        <strain evidence="8">USDA</strain>
    </source>
</reference>
<evidence type="ECO:0000256" key="4">
    <source>
        <dbReference type="ARBA" id="ARBA00022833"/>
    </source>
</evidence>
<evidence type="ECO:0000256" key="1">
    <source>
        <dbReference type="ARBA" id="ARBA00000707"/>
    </source>
</evidence>
<keyword evidence="3 5" id="KW-0863">Zinc-finger</keyword>
<dbReference type="InterPro" id="IPR050185">
    <property type="entry name" value="Ub_carboxyl-term_hydrolase"/>
</dbReference>
<evidence type="ECO:0000256" key="5">
    <source>
        <dbReference type="PROSITE-ProRule" id="PRU00175"/>
    </source>
</evidence>
<dbReference type="InterPro" id="IPR013083">
    <property type="entry name" value="Znf_RING/FYVE/PHD"/>
</dbReference>
<dbReference type="Pfam" id="PF00443">
    <property type="entry name" value="UCH"/>
    <property type="match status" value="1"/>
</dbReference>
<dbReference type="InterPro" id="IPR018200">
    <property type="entry name" value="USP_CS"/>
</dbReference>
<dbReference type="OrthoDB" id="2248014at2759"/>
<dbReference type="SUPFAM" id="SSF54001">
    <property type="entry name" value="Cysteine proteinases"/>
    <property type="match status" value="1"/>
</dbReference>
<protein>
    <recommendedName>
        <fullName evidence="2">ubiquitinyl hydrolase 1</fullName>
        <ecNumber evidence="2">3.4.19.12</ecNumber>
    </recommendedName>
</protein>
<dbReference type="InterPro" id="IPR038765">
    <property type="entry name" value="Papain-like_cys_pep_sf"/>
</dbReference>
<evidence type="ECO:0000256" key="2">
    <source>
        <dbReference type="ARBA" id="ARBA00012759"/>
    </source>
</evidence>
<dbReference type="PROSITE" id="PS50235">
    <property type="entry name" value="USP_3"/>
    <property type="match status" value="1"/>
</dbReference>
<keyword evidence="4" id="KW-0862">Zinc</keyword>
<dbReference type="CTD" id="8233974"/>
<evidence type="ECO:0000256" key="3">
    <source>
        <dbReference type="ARBA" id="ARBA00022771"/>
    </source>
</evidence>
<reference evidence="9" key="3">
    <citation type="submission" date="2021-02" db="UniProtKB">
        <authorList>
            <consortium name="EnsemblMetazoa"/>
        </authorList>
    </citation>
    <scope>IDENTIFICATION</scope>
    <source>
        <strain evidence="9">USDA</strain>
    </source>
</reference>
<dbReference type="EMBL" id="DS235088">
    <property type="protein sequence ID" value="EEB11671.1"/>
    <property type="molecule type" value="Genomic_DNA"/>
</dbReference>
<dbReference type="PANTHER" id="PTHR21646">
    <property type="entry name" value="UBIQUITIN CARBOXYL-TERMINAL HYDROLASE"/>
    <property type="match status" value="1"/>
</dbReference>
<dbReference type="PANTHER" id="PTHR21646:SF35">
    <property type="match status" value="1"/>
</dbReference>
<accession>E0VE65</accession>
<evidence type="ECO:0000313" key="10">
    <source>
        <dbReference type="Proteomes" id="UP000009046"/>
    </source>
</evidence>
<dbReference type="SUPFAM" id="SSF57850">
    <property type="entry name" value="RING/U-box"/>
    <property type="match status" value="1"/>
</dbReference>
<dbReference type="Proteomes" id="UP000009046">
    <property type="component" value="Unassembled WGS sequence"/>
</dbReference>
<dbReference type="EMBL" id="AAZO01001500">
    <property type="status" value="NOT_ANNOTATED_CDS"/>
    <property type="molecule type" value="Genomic_DNA"/>
</dbReference>